<dbReference type="AlphaFoldDB" id="A0A923MJG4"/>
<dbReference type="Gene3D" id="3.40.50.2300">
    <property type="match status" value="1"/>
</dbReference>
<comment type="function">
    <text evidence="2">May play the central regulatory role in sporulation. It may be an element of the effector pathway responsible for the activation of sporulation genes in response to nutritional stress. Spo0A may act in concert with spo0H (a sigma factor) to control the expression of some genes that are critical to the sporulation process.</text>
</comment>
<evidence type="ECO:0000313" key="6">
    <source>
        <dbReference type="EMBL" id="MBC5771091.1"/>
    </source>
</evidence>
<dbReference type="InterPro" id="IPR046947">
    <property type="entry name" value="LytR-like"/>
</dbReference>
<dbReference type="SUPFAM" id="SSF52172">
    <property type="entry name" value="CheY-like"/>
    <property type="match status" value="1"/>
</dbReference>
<dbReference type="Pfam" id="PF00072">
    <property type="entry name" value="Response_reg"/>
    <property type="match status" value="1"/>
</dbReference>
<keyword evidence="7" id="KW-1185">Reference proteome</keyword>
<protein>
    <recommendedName>
        <fullName evidence="1">Stage 0 sporulation protein A homolog</fullName>
    </recommendedName>
</protein>
<evidence type="ECO:0000256" key="3">
    <source>
        <dbReference type="PROSITE-ProRule" id="PRU00169"/>
    </source>
</evidence>
<dbReference type="RefSeq" id="WP_187015317.1">
    <property type="nucleotide sequence ID" value="NZ_JACOQI010000012.1"/>
</dbReference>
<dbReference type="PANTHER" id="PTHR37299">
    <property type="entry name" value="TRANSCRIPTIONAL REGULATOR-RELATED"/>
    <property type="match status" value="1"/>
</dbReference>
<proteinExistence type="predicted"/>
<evidence type="ECO:0000259" key="5">
    <source>
        <dbReference type="PROSITE" id="PS50930"/>
    </source>
</evidence>
<dbReference type="GO" id="GO:0003677">
    <property type="term" value="F:DNA binding"/>
    <property type="evidence" value="ECO:0007669"/>
    <property type="project" value="InterPro"/>
</dbReference>
<evidence type="ECO:0000259" key="4">
    <source>
        <dbReference type="PROSITE" id="PS50110"/>
    </source>
</evidence>
<dbReference type="InterPro" id="IPR007492">
    <property type="entry name" value="LytTR_DNA-bd_dom"/>
</dbReference>
<dbReference type="EMBL" id="JACOQI010000012">
    <property type="protein sequence ID" value="MBC5771091.1"/>
    <property type="molecule type" value="Genomic_DNA"/>
</dbReference>
<evidence type="ECO:0000256" key="2">
    <source>
        <dbReference type="ARBA" id="ARBA00024867"/>
    </source>
</evidence>
<evidence type="ECO:0000256" key="1">
    <source>
        <dbReference type="ARBA" id="ARBA00018672"/>
    </source>
</evidence>
<dbReference type="Proteomes" id="UP000620327">
    <property type="component" value="Unassembled WGS sequence"/>
</dbReference>
<comment type="caution">
    <text evidence="6">The sequence shown here is derived from an EMBL/GenBank/DDBJ whole genome shotgun (WGS) entry which is preliminary data.</text>
</comment>
<feature type="modified residue" description="4-aspartylphosphate" evidence="3">
    <location>
        <position position="56"/>
    </location>
</feature>
<feature type="domain" description="Response regulatory" evidence="4">
    <location>
        <begin position="1"/>
        <end position="119"/>
    </location>
</feature>
<name>A0A923MJG4_9FIRM</name>
<dbReference type="InterPro" id="IPR001789">
    <property type="entry name" value="Sig_transdc_resp-reg_receiver"/>
</dbReference>
<accession>A0A923MJG4</accession>
<dbReference type="Gene3D" id="2.40.50.1020">
    <property type="entry name" value="LytTr DNA-binding domain"/>
    <property type="match status" value="1"/>
</dbReference>
<dbReference type="PROSITE" id="PS50930">
    <property type="entry name" value="HTH_LYTTR"/>
    <property type="match status" value="1"/>
</dbReference>
<feature type="domain" description="HTH LytTR-type" evidence="5">
    <location>
        <begin position="128"/>
        <end position="198"/>
    </location>
</feature>
<gene>
    <name evidence="6" type="ORF">H8Z83_12305</name>
</gene>
<dbReference type="InterPro" id="IPR011006">
    <property type="entry name" value="CheY-like_superfamily"/>
</dbReference>
<evidence type="ECO:0000313" key="7">
    <source>
        <dbReference type="Proteomes" id="UP000620327"/>
    </source>
</evidence>
<dbReference type="SMART" id="SM00448">
    <property type="entry name" value="REC"/>
    <property type="match status" value="1"/>
</dbReference>
<dbReference type="GO" id="GO:0000156">
    <property type="term" value="F:phosphorelay response regulator activity"/>
    <property type="evidence" value="ECO:0007669"/>
    <property type="project" value="InterPro"/>
</dbReference>
<sequence>MAVCEDEKNLREDLCAQCAAILSELQIEHTVTPYSSAEELEAAFSAGAEFSLLCLDILMDGKTGMKLAQELRERDDRTSILFITGSTEFLKDGYSVRPIQYLLKPVSREDLEQAIKTDLRLYHQPRTVTFRVAGRTFVLPAEDILCAESRDHGSVLHTTHGEQFILCPLSQMQEYLPKDRFCRCHNSFIVNLFHIRRVSSRTICLTDGRDLSIGRRYDDRNGGKPCVL</sequence>
<dbReference type="Pfam" id="PF04397">
    <property type="entry name" value="LytTR"/>
    <property type="match status" value="1"/>
</dbReference>
<dbReference type="PROSITE" id="PS50110">
    <property type="entry name" value="RESPONSE_REGULATORY"/>
    <property type="match status" value="1"/>
</dbReference>
<reference evidence="6" key="1">
    <citation type="submission" date="2020-08" db="EMBL/GenBank/DDBJ databases">
        <title>Genome public.</title>
        <authorList>
            <person name="Liu C."/>
            <person name="Sun Q."/>
        </authorList>
    </citation>
    <scope>NUCLEOTIDE SEQUENCE</scope>
    <source>
        <strain evidence="6">BX15</strain>
    </source>
</reference>
<dbReference type="PANTHER" id="PTHR37299:SF1">
    <property type="entry name" value="STAGE 0 SPORULATION PROTEIN A HOMOLOG"/>
    <property type="match status" value="1"/>
</dbReference>
<organism evidence="6 7">
    <name type="scientific">Dysosmobacter segnis</name>
    <dbReference type="NCBI Taxonomy" id="2763042"/>
    <lineage>
        <taxon>Bacteria</taxon>
        <taxon>Bacillati</taxon>
        <taxon>Bacillota</taxon>
        <taxon>Clostridia</taxon>
        <taxon>Eubacteriales</taxon>
        <taxon>Oscillospiraceae</taxon>
        <taxon>Dysosmobacter</taxon>
    </lineage>
</organism>
<dbReference type="SMART" id="SM00850">
    <property type="entry name" value="LytTR"/>
    <property type="match status" value="1"/>
</dbReference>
<keyword evidence="3" id="KW-0597">Phosphoprotein</keyword>